<dbReference type="GO" id="GO:0033619">
    <property type="term" value="P:membrane protein proteolysis"/>
    <property type="evidence" value="ECO:0000318"/>
    <property type="project" value="GO_Central"/>
</dbReference>
<keyword evidence="2" id="KW-0256">Endoplasmic reticulum</keyword>
<feature type="transmembrane region" description="Helical" evidence="3">
    <location>
        <begin position="184"/>
        <end position="203"/>
    </location>
</feature>
<feature type="transmembrane region" description="Helical" evidence="3">
    <location>
        <begin position="447"/>
        <end position="467"/>
    </location>
</feature>
<dbReference type="GeneID" id="5035922"/>
<evidence type="ECO:0000256" key="1">
    <source>
        <dbReference type="ARBA" id="ARBA00004477"/>
    </source>
</evidence>
<dbReference type="Proteomes" id="UP000000600">
    <property type="component" value="Unassembled WGS sequence"/>
</dbReference>
<dbReference type="PANTHER" id="PTHR12174">
    <property type="entry name" value="SIGNAL PEPTIDE PEPTIDASE"/>
    <property type="match status" value="1"/>
</dbReference>
<dbReference type="RefSeq" id="XP_001450137.1">
    <property type="nucleotide sequence ID" value="XM_001450100.1"/>
</dbReference>
<evidence type="ECO:0000256" key="2">
    <source>
        <dbReference type="ARBA" id="ARBA00022824"/>
    </source>
</evidence>
<sequence length="591" mass="69446">MFIIILFQIITTTFAFPDVTLSFGSLRPKQKDPEENLPAVVYENNQMNRYFDYDQFPLLSCCPTNLTKYKVDTLNLHGHGKQKFTLPLIITNNQDKTIVLRQLTITDYLDYQDIPVAPQLSSLPIIQPHQSFVVDLIHSCERQVNNSNYWSIQNVFIRFQDFQGLNFQYQFICDSDFHPKRFDWSNVILITFDSVAIIILATFGKIYSFRITFVTPAKRKQFQEQNIQNVDLSPFQGFYLYWPQALVYMMLLLIALFTSMSYKEKAEQIIKILVYIICILTSFHFFNEIFGKFRNTLPFLAQKIYCLKIRDYFSIILSALLLFFYLYYEQPWFVSNLLSICILGSLIKLFKITSLKHALQFFVPLMIVDIFCSIYLSQTVRYEWDSVALRYFNTPLSAQFPYFRYIYKKKCAWVSIFNLLFPGNLLNYLLGFFLGYVNRFDKHKQTYVYEIIAFFGLLLGLLFWVLIQYIFSFPLPTSIFTEVLMILTTALVAVQRNEFNIFYSGNFYDQILMDPFKNDIALQEPTTVEMFGLGTTTQVINQDTVQQQDLVTRGEQGLIFNNQLFAGLASINRSQQQNVLQSKQQSQFQKY</sequence>
<feature type="transmembrane region" description="Helical" evidence="3">
    <location>
        <begin position="311"/>
        <end position="327"/>
    </location>
</feature>
<name>A0DI73_PARTE</name>
<keyword evidence="4" id="KW-0732">Signal</keyword>
<dbReference type="GO" id="GO:0006465">
    <property type="term" value="P:signal peptide processing"/>
    <property type="evidence" value="ECO:0000318"/>
    <property type="project" value="GO_Central"/>
</dbReference>
<dbReference type="HOGENOM" id="CLU_042601_0_0_1"/>
<dbReference type="PANTHER" id="PTHR12174:SF23">
    <property type="entry name" value="MINOR HISTOCOMPATIBILITY ANTIGEN H13"/>
    <property type="match status" value="1"/>
</dbReference>
<dbReference type="GO" id="GO:0098554">
    <property type="term" value="C:cytoplasmic side of endoplasmic reticulum membrane"/>
    <property type="evidence" value="ECO:0000318"/>
    <property type="project" value="GO_Central"/>
</dbReference>
<keyword evidence="3" id="KW-0472">Membrane</keyword>
<evidence type="ECO:0000313" key="6">
    <source>
        <dbReference type="Proteomes" id="UP000000600"/>
    </source>
</evidence>
<keyword evidence="6" id="KW-1185">Reference proteome</keyword>
<feature type="transmembrane region" description="Helical" evidence="3">
    <location>
        <begin position="412"/>
        <end position="435"/>
    </location>
</feature>
<dbReference type="GO" id="GO:0098553">
    <property type="term" value="C:lumenal side of endoplasmic reticulum membrane"/>
    <property type="evidence" value="ECO:0000318"/>
    <property type="project" value="GO_Central"/>
</dbReference>
<accession>A0DI73</accession>
<dbReference type="AlphaFoldDB" id="A0DI73"/>
<keyword evidence="3" id="KW-0812">Transmembrane</keyword>
<comment type="subcellular location">
    <subcellularLocation>
        <location evidence="1">Endoplasmic reticulum membrane</location>
        <topology evidence="1">Multi-pass membrane protein</topology>
    </subcellularLocation>
</comment>
<evidence type="ECO:0000313" key="5">
    <source>
        <dbReference type="EMBL" id="CAK82740.1"/>
    </source>
</evidence>
<evidence type="ECO:0000256" key="4">
    <source>
        <dbReference type="SAM" id="SignalP"/>
    </source>
</evidence>
<feature type="chain" id="PRO_5012112995" description="Intimal thickness related receptor IRP domain-containing protein" evidence="4">
    <location>
        <begin position="16"/>
        <end position="591"/>
    </location>
</feature>
<dbReference type="Pfam" id="PF04258">
    <property type="entry name" value="Peptidase_A22B"/>
    <property type="match status" value="1"/>
</dbReference>
<dbReference type="EMBL" id="CT868441">
    <property type="protein sequence ID" value="CAK82740.1"/>
    <property type="molecule type" value="Genomic_DNA"/>
</dbReference>
<feature type="signal peptide" evidence="4">
    <location>
        <begin position="1"/>
        <end position="15"/>
    </location>
</feature>
<feature type="transmembrane region" description="Helical" evidence="3">
    <location>
        <begin position="238"/>
        <end position="257"/>
    </location>
</feature>
<feature type="transmembrane region" description="Helical" evidence="3">
    <location>
        <begin position="269"/>
        <end position="290"/>
    </location>
</feature>
<dbReference type="InterPro" id="IPR007369">
    <property type="entry name" value="Peptidase_A22B_SPP"/>
</dbReference>
<keyword evidence="3" id="KW-1133">Transmembrane helix</keyword>
<organism evidence="5 6">
    <name type="scientific">Paramecium tetraurelia</name>
    <dbReference type="NCBI Taxonomy" id="5888"/>
    <lineage>
        <taxon>Eukaryota</taxon>
        <taxon>Sar</taxon>
        <taxon>Alveolata</taxon>
        <taxon>Ciliophora</taxon>
        <taxon>Intramacronucleata</taxon>
        <taxon>Oligohymenophorea</taxon>
        <taxon>Peniculida</taxon>
        <taxon>Parameciidae</taxon>
        <taxon>Paramecium</taxon>
    </lineage>
</organism>
<dbReference type="InParanoid" id="A0DI73"/>
<dbReference type="OMA" id="YQFICDS"/>
<feature type="transmembrane region" description="Helical" evidence="3">
    <location>
        <begin position="357"/>
        <end position="376"/>
    </location>
</feature>
<gene>
    <name evidence="5" type="ORF">GSPATT00017111001</name>
</gene>
<protein>
    <recommendedName>
        <fullName evidence="7">Intimal thickness related receptor IRP domain-containing protein</fullName>
    </recommendedName>
</protein>
<dbReference type="OrthoDB" id="294404at2759"/>
<dbReference type="GO" id="GO:0042500">
    <property type="term" value="F:aspartic endopeptidase activity, intramembrane cleaving"/>
    <property type="evidence" value="ECO:0000318"/>
    <property type="project" value="GO_Central"/>
</dbReference>
<dbReference type="KEGG" id="ptm:GSPATT00017111001"/>
<proteinExistence type="predicted"/>
<dbReference type="eggNOG" id="ENOG502SQCF">
    <property type="taxonomic scope" value="Eukaryota"/>
</dbReference>
<evidence type="ECO:0008006" key="7">
    <source>
        <dbReference type="Google" id="ProtNLM"/>
    </source>
</evidence>
<reference evidence="5 6" key="1">
    <citation type="journal article" date="2006" name="Nature">
        <title>Global trends of whole-genome duplications revealed by the ciliate Paramecium tetraurelia.</title>
        <authorList>
            <consortium name="Genoscope"/>
            <person name="Aury J.-M."/>
            <person name="Jaillon O."/>
            <person name="Duret L."/>
            <person name="Noel B."/>
            <person name="Jubin C."/>
            <person name="Porcel B.M."/>
            <person name="Segurens B."/>
            <person name="Daubin V."/>
            <person name="Anthouard V."/>
            <person name="Aiach N."/>
            <person name="Arnaiz O."/>
            <person name="Billaut A."/>
            <person name="Beisson J."/>
            <person name="Blanc I."/>
            <person name="Bouhouche K."/>
            <person name="Camara F."/>
            <person name="Duharcourt S."/>
            <person name="Guigo R."/>
            <person name="Gogendeau D."/>
            <person name="Katinka M."/>
            <person name="Keller A.-M."/>
            <person name="Kissmehl R."/>
            <person name="Klotz C."/>
            <person name="Koll F."/>
            <person name="Le Moue A."/>
            <person name="Lepere C."/>
            <person name="Malinsky S."/>
            <person name="Nowacki M."/>
            <person name="Nowak J.K."/>
            <person name="Plattner H."/>
            <person name="Poulain J."/>
            <person name="Ruiz F."/>
            <person name="Serrano V."/>
            <person name="Zagulski M."/>
            <person name="Dessen P."/>
            <person name="Betermier M."/>
            <person name="Weissenbach J."/>
            <person name="Scarpelli C."/>
            <person name="Schachter V."/>
            <person name="Sperling L."/>
            <person name="Meyer E."/>
            <person name="Cohen J."/>
            <person name="Wincker P."/>
        </authorList>
    </citation>
    <scope>NUCLEOTIDE SEQUENCE [LARGE SCALE GENOMIC DNA]</scope>
    <source>
        <strain evidence="5 6">Stock d4-2</strain>
    </source>
</reference>
<evidence type="ECO:0000256" key="3">
    <source>
        <dbReference type="SAM" id="Phobius"/>
    </source>
</evidence>